<keyword evidence="3" id="KW-1185">Reference proteome</keyword>
<sequence length="136" mass="14452">MKKGFLLSGGPGLSADKPQTQEANGSAAAGTAVKGILIKGCSMENVEIPASVLPVSAANGWHKCKVPHLMGIPLMIRQWQAYKPEDFTDNQVATRLMIEPDSGFAPPQWLGGPHNMLGRVMVARTDGKPFTIVPCA</sequence>
<dbReference type="VEuPathDB" id="CryptoDB:Vbra_6855"/>
<proteinExistence type="predicted"/>
<evidence type="ECO:0000256" key="1">
    <source>
        <dbReference type="SAM" id="MobiDB-lite"/>
    </source>
</evidence>
<feature type="region of interest" description="Disordered" evidence="1">
    <location>
        <begin position="1"/>
        <end position="26"/>
    </location>
</feature>
<dbReference type="EMBL" id="CDMY01000091">
    <property type="protein sequence ID" value="CEL92577.1"/>
    <property type="molecule type" value="Genomic_DNA"/>
</dbReference>
<evidence type="ECO:0000313" key="3">
    <source>
        <dbReference type="Proteomes" id="UP000041254"/>
    </source>
</evidence>
<dbReference type="Proteomes" id="UP000041254">
    <property type="component" value="Unassembled WGS sequence"/>
</dbReference>
<protein>
    <submittedName>
        <fullName evidence="2">Uncharacterized protein</fullName>
    </submittedName>
</protein>
<evidence type="ECO:0000313" key="2">
    <source>
        <dbReference type="EMBL" id="CEL92577.1"/>
    </source>
</evidence>
<reference evidence="2 3" key="1">
    <citation type="submission" date="2014-11" db="EMBL/GenBank/DDBJ databases">
        <authorList>
            <person name="Zhu J."/>
            <person name="Qi W."/>
            <person name="Song R."/>
        </authorList>
    </citation>
    <scope>NUCLEOTIDE SEQUENCE [LARGE SCALE GENOMIC DNA]</scope>
</reference>
<dbReference type="AlphaFoldDB" id="A0A0G4EBD7"/>
<name>A0A0G4EBD7_VITBC</name>
<accession>A0A0G4EBD7</accession>
<organism evidence="2 3">
    <name type="scientific">Vitrella brassicaformis (strain CCMP3155)</name>
    <dbReference type="NCBI Taxonomy" id="1169540"/>
    <lineage>
        <taxon>Eukaryota</taxon>
        <taxon>Sar</taxon>
        <taxon>Alveolata</taxon>
        <taxon>Colpodellida</taxon>
        <taxon>Vitrellaceae</taxon>
        <taxon>Vitrella</taxon>
    </lineage>
</organism>
<dbReference type="OrthoDB" id="2212237at2759"/>
<gene>
    <name evidence="2" type="ORF">Vbra_6855</name>
</gene>
<dbReference type="InParanoid" id="A0A0G4EBD7"/>